<evidence type="ECO:0000256" key="5">
    <source>
        <dbReference type="ARBA" id="ARBA00023152"/>
    </source>
</evidence>
<dbReference type="InterPro" id="IPR018189">
    <property type="entry name" value="Phosphoglucose_isomerase_CS"/>
</dbReference>
<dbReference type="PANTHER" id="PTHR11469">
    <property type="entry name" value="GLUCOSE-6-PHOSPHATE ISOMERASE"/>
    <property type="match status" value="1"/>
</dbReference>
<keyword evidence="5" id="KW-0324">Glycolysis</keyword>
<dbReference type="AlphaFoldDB" id="E6QTH2"/>
<evidence type="ECO:0000256" key="6">
    <source>
        <dbReference type="ARBA" id="ARBA00023235"/>
    </source>
</evidence>
<dbReference type="InterPro" id="IPR035482">
    <property type="entry name" value="SIS_PGI_2"/>
</dbReference>
<gene>
    <name evidence="8" type="primary">pgi</name>
    <name evidence="8" type="ORF">CARN7_1327</name>
</gene>
<dbReference type="GO" id="GO:0006096">
    <property type="term" value="P:glycolytic process"/>
    <property type="evidence" value="ECO:0007669"/>
    <property type="project" value="UniProtKB-UniPathway"/>
</dbReference>
<organism evidence="8">
    <name type="scientific">mine drainage metagenome</name>
    <dbReference type="NCBI Taxonomy" id="410659"/>
    <lineage>
        <taxon>unclassified sequences</taxon>
        <taxon>metagenomes</taxon>
        <taxon>ecological metagenomes</taxon>
    </lineage>
</organism>
<dbReference type="Pfam" id="PF00342">
    <property type="entry name" value="PGI"/>
    <property type="match status" value="1"/>
</dbReference>
<evidence type="ECO:0000256" key="4">
    <source>
        <dbReference type="ARBA" id="ARBA00022432"/>
    </source>
</evidence>
<keyword evidence="4" id="KW-0312">Gluconeogenesis</keyword>
<comment type="similarity">
    <text evidence="2">Belongs to the GPI family.</text>
</comment>
<protein>
    <recommendedName>
        <fullName evidence="3">glucose-6-phosphate isomerase</fullName>
        <ecNumber evidence="3">5.3.1.9</ecNumber>
    </recommendedName>
</protein>
<dbReference type="SUPFAM" id="SSF53697">
    <property type="entry name" value="SIS domain"/>
    <property type="match status" value="1"/>
</dbReference>
<evidence type="ECO:0000256" key="2">
    <source>
        <dbReference type="ARBA" id="ARBA00006604"/>
    </source>
</evidence>
<dbReference type="PROSITE" id="PS00765">
    <property type="entry name" value="P_GLUCOSE_ISOMERASE_1"/>
    <property type="match status" value="1"/>
</dbReference>
<dbReference type="InterPro" id="IPR023096">
    <property type="entry name" value="G6P_Isomerase_C"/>
</dbReference>
<comment type="pathway">
    <text evidence="1">Carbohydrate degradation; glycolysis; D-glyceraldehyde 3-phosphate and glycerone phosphate from D-glucose: step 2/4.</text>
</comment>
<dbReference type="EMBL" id="CABR01000089">
    <property type="protein sequence ID" value="CBI10544.1"/>
    <property type="molecule type" value="Genomic_DNA"/>
</dbReference>
<proteinExistence type="inferred from homology"/>
<dbReference type="GO" id="GO:0004347">
    <property type="term" value="F:glucose-6-phosphate isomerase activity"/>
    <property type="evidence" value="ECO:0007669"/>
    <property type="project" value="UniProtKB-EC"/>
</dbReference>
<dbReference type="GO" id="GO:0051156">
    <property type="term" value="P:glucose 6-phosphate metabolic process"/>
    <property type="evidence" value="ECO:0007669"/>
    <property type="project" value="TreeGrafter"/>
</dbReference>
<comment type="catalytic activity">
    <reaction evidence="7">
        <text>alpha-D-glucose 6-phosphate = beta-D-fructose 6-phosphate</text>
        <dbReference type="Rhea" id="RHEA:11816"/>
        <dbReference type="ChEBI" id="CHEBI:57634"/>
        <dbReference type="ChEBI" id="CHEBI:58225"/>
        <dbReference type="EC" id="5.3.1.9"/>
    </reaction>
</comment>
<comment type="caution">
    <text evidence="8">The sequence shown here is derived from an EMBL/GenBank/DDBJ whole genome shotgun (WGS) entry which is preliminary data.</text>
</comment>
<reference evidence="8" key="1">
    <citation type="submission" date="2009-10" db="EMBL/GenBank/DDBJ databases">
        <title>Diversity of trophic interactions inside an arsenic-rich microbial ecosystem.</title>
        <authorList>
            <person name="Bertin P.N."/>
            <person name="Heinrich-Salmeron A."/>
            <person name="Pelletier E."/>
            <person name="Goulhen-Chollet F."/>
            <person name="Arsene-Ploetze F."/>
            <person name="Gallien S."/>
            <person name="Calteau A."/>
            <person name="Vallenet D."/>
            <person name="Casiot C."/>
            <person name="Chane-Woon-Ming B."/>
            <person name="Giloteaux L."/>
            <person name="Barakat M."/>
            <person name="Bonnefoy V."/>
            <person name="Bruneel O."/>
            <person name="Chandler M."/>
            <person name="Cleiss J."/>
            <person name="Duran R."/>
            <person name="Elbaz-Poulichet F."/>
            <person name="Fonknechten N."/>
            <person name="Lauga B."/>
            <person name="Mornico D."/>
            <person name="Ortet P."/>
            <person name="Schaeffer C."/>
            <person name="Siguier P."/>
            <person name="Alexander Thil Smith A."/>
            <person name="Van Dorsselaer A."/>
            <person name="Weissenbach J."/>
            <person name="Medigue C."/>
            <person name="Le Paslier D."/>
        </authorList>
    </citation>
    <scope>NUCLEOTIDE SEQUENCE</scope>
</reference>
<dbReference type="InterPro" id="IPR046348">
    <property type="entry name" value="SIS_dom_sf"/>
</dbReference>
<dbReference type="InterPro" id="IPR001672">
    <property type="entry name" value="G6P_Isomerase"/>
</dbReference>
<dbReference type="FunFam" id="1.10.1390.10:FF:000001">
    <property type="entry name" value="Glucose-6-phosphate isomerase"/>
    <property type="match status" value="1"/>
</dbReference>
<keyword evidence="6 8" id="KW-0413">Isomerase</keyword>
<dbReference type="HAMAP" id="MF_00473">
    <property type="entry name" value="G6P_isomerase"/>
    <property type="match status" value="1"/>
</dbReference>
<evidence type="ECO:0000256" key="1">
    <source>
        <dbReference type="ARBA" id="ARBA00004926"/>
    </source>
</evidence>
<dbReference type="CDD" id="cd05016">
    <property type="entry name" value="SIS_PGI_2"/>
    <property type="match status" value="1"/>
</dbReference>
<dbReference type="PANTHER" id="PTHR11469:SF1">
    <property type="entry name" value="GLUCOSE-6-PHOSPHATE ISOMERASE"/>
    <property type="match status" value="1"/>
</dbReference>
<name>E6QTH2_9ZZZZ</name>
<dbReference type="Gene3D" id="1.10.1390.10">
    <property type="match status" value="1"/>
</dbReference>
<dbReference type="GO" id="GO:0006094">
    <property type="term" value="P:gluconeogenesis"/>
    <property type="evidence" value="ECO:0007669"/>
    <property type="project" value="UniProtKB-KW"/>
</dbReference>
<dbReference type="CDD" id="cd05015">
    <property type="entry name" value="SIS_PGI_1"/>
    <property type="match status" value="1"/>
</dbReference>
<dbReference type="PRINTS" id="PR00662">
    <property type="entry name" value="G6PISOMERASE"/>
</dbReference>
<sequence>MPDCTELNVWGELVAHQKVMRAVSMRALFSGDTERFQQFSLMAGGIFLDYSKHLVNAETMRLLMALAREAGVTEATHAMFNGEKINTTENRAVLHTALRASQCAGRDVSVDGKAVLPQVSEVLAHMRIFTQQVRDGHWLGYTGRRITDIVNIGIGGSDLGPAMVTQALRPYWQTGLTAHFVSNVDPSHIVETLAKVQAETTLFIVASKSFGTPETLLNAQVARQWLLEQAQDEKAVARHFVAVSTHTEKVKAFGIDAANMFGFWDWVGGRYSVWSAVGLSVALMVGMDRFEQLLAGACEMDEHFLTAPPGQNIPVIMALLGIWYNDFWGAQSHAVFPYDQYLARFPAYLQQLDMESNGKGVSLSGKTVRCSTGPVIWGEPGTNGQHAFYQLLHQGTRLIPVDFLAAAESQRPLGHQHETLLANCFAQSKALMLGKTAEEVEIELRASGLSGEALQALLPHKVFPGNRPSSTLLYRKLDPHTLGALICLYEHKVFVQGVIWQINSFDQWGVELGKQLAVSIEQDLLESGRTLAHDASTNGLIELFHAFRDGGE</sequence>
<dbReference type="GO" id="GO:0005829">
    <property type="term" value="C:cytosol"/>
    <property type="evidence" value="ECO:0007669"/>
    <property type="project" value="TreeGrafter"/>
</dbReference>
<dbReference type="UniPathway" id="UPA00109">
    <property type="reaction ID" value="UER00181"/>
</dbReference>
<accession>E6QTH2</accession>
<dbReference type="NCBIfam" id="NF001211">
    <property type="entry name" value="PRK00179.1"/>
    <property type="match status" value="1"/>
</dbReference>
<evidence type="ECO:0000313" key="8">
    <source>
        <dbReference type="EMBL" id="CBI10544.1"/>
    </source>
</evidence>
<dbReference type="GO" id="GO:0097367">
    <property type="term" value="F:carbohydrate derivative binding"/>
    <property type="evidence" value="ECO:0007669"/>
    <property type="project" value="InterPro"/>
</dbReference>
<dbReference type="Gene3D" id="3.40.50.10490">
    <property type="entry name" value="Glucose-6-phosphate isomerase like protein, domain 1"/>
    <property type="match status" value="2"/>
</dbReference>
<dbReference type="GO" id="GO:0048029">
    <property type="term" value="F:monosaccharide binding"/>
    <property type="evidence" value="ECO:0007669"/>
    <property type="project" value="TreeGrafter"/>
</dbReference>
<evidence type="ECO:0000256" key="7">
    <source>
        <dbReference type="ARBA" id="ARBA00029321"/>
    </source>
</evidence>
<dbReference type="EC" id="5.3.1.9" evidence="3"/>
<dbReference type="PROSITE" id="PS51463">
    <property type="entry name" value="P_GLUCOSE_ISOMERASE_3"/>
    <property type="match status" value="1"/>
</dbReference>
<dbReference type="InterPro" id="IPR035476">
    <property type="entry name" value="SIS_PGI_1"/>
</dbReference>
<evidence type="ECO:0000256" key="3">
    <source>
        <dbReference type="ARBA" id="ARBA00011952"/>
    </source>
</evidence>
<dbReference type="PROSITE" id="PS00174">
    <property type="entry name" value="P_GLUCOSE_ISOMERASE_2"/>
    <property type="match status" value="1"/>
</dbReference>
<dbReference type="FunFam" id="3.40.50.10490:FF:000004">
    <property type="entry name" value="Glucose-6-phosphate isomerase"/>
    <property type="match status" value="1"/>
</dbReference>